<evidence type="ECO:0000256" key="10">
    <source>
        <dbReference type="RuleBase" id="RU003657"/>
    </source>
</evidence>
<dbReference type="CDD" id="cd04732">
    <property type="entry name" value="HisA"/>
    <property type="match status" value="1"/>
</dbReference>
<dbReference type="FunFam" id="3.20.20.70:FF:000009">
    <property type="entry name" value="1-(5-phosphoribosyl)-5-[(5-phosphoribosylamino)methylideneamino] imidazole-4-carboxamide isomerase"/>
    <property type="match status" value="1"/>
</dbReference>
<dbReference type="UniPathway" id="UPA00031">
    <property type="reaction ID" value="UER00009"/>
</dbReference>
<evidence type="ECO:0000256" key="11">
    <source>
        <dbReference type="RuleBase" id="RU003658"/>
    </source>
</evidence>
<dbReference type="NCBIfam" id="TIGR00007">
    <property type="entry name" value="1-(5-phosphoribosyl)-5-[(5-phosphoribosylamino)methylideneamino]imidazole-4-carboxamide isomerase"/>
    <property type="match status" value="1"/>
</dbReference>
<gene>
    <name evidence="9" type="primary">hisA</name>
    <name evidence="12" type="ORF">THC_0979</name>
</gene>
<evidence type="ECO:0000256" key="3">
    <source>
        <dbReference type="ARBA" id="ARBA00005133"/>
    </source>
</evidence>
<evidence type="ECO:0000256" key="1">
    <source>
        <dbReference type="ARBA" id="ARBA00000901"/>
    </source>
</evidence>
<dbReference type="GO" id="GO:0000162">
    <property type="term" value="P:L-tryptophan biosynthetic process"/>
    <property type="evidence" value="ECO:0007669"/>
    <property type="project" value="TreeGrafter"/>
</dbReference>
<evidence type="ECO:0000256" key="9">
    <source>
        <dbReference type="HAMAP-Rule" id="MF_01014"/>
    </source>
</evidence>
<evidence type="ECO:0000256" key="8">
    <source>
        <dbReference type="ARBA" id="ARBA00023235"/>
    </source>
</evidence>
<dbReference type="InterPro" id="IPR006063">
    <property type="entry name" value="HisA_bact_arch"/>
</dbReference>
<evidence type="ECO:0000313" key="13">
    <source>
        <dbReference type="Proteomes" id="UP000068196"/>
    </source>
</evidence>
<dbReference type="InterPro" id="IPR013785">
    <property type="entry name" value="Aldolase_TIM"/>
</dbReference>
<dbReference type="OrthoDB" id="9807749at2"/>
<dbReference type="PANTHER" id="PTHR43090:SF2">
    <property type="entry name" value="1-(5-PHOSPHORIBOSYL)-5-[(5-PHOSPHORIBOSYLAMINO)METHYLIDENEAMINO] IMIDAZOLE-4-CARBOXAMIDE ISOMERASE"/>
    <property type="match status" value="1"/>
</dbReference>
<keyword evidence="6 9" id="KW-0028">Amino-acid biosynthesis</keyword>
<dbReference type="KEGG" id="cthi:THC_0979"/>
<proteinExistence type="inferred from homology"/>
<organism evidence="12 13">
    <name type="scientific">Caldimicrobium thiodismutans</name>
    <dbReference type="NCBI Taxonomy" id="1653476"/>
    <lineage>
        <taxon>Bacteria</taxon>
        <taxon>Pseudomonadati</taxon>
        <taxon>Thermodesulfobacteriota</taxon>
        <taxon>Thermodesulfobacteria</taxon>
        <taxon>Thermodesulfobacteriales</taxon>
        <taxon>Thermodesulfobacteriaceae</taxon>
        <taxon>Caldimicrobium</taxon>
    </lineage>
</organism>
<dbReference type="HAMAP" id="MF_01014">
    <property type="entry name" value="HisA"/>
    <property type="match status" value="1"/>
</dbReference>
<dbReference type="GO" id="GO:0000105">
    <property type="term" value="P:L-histidine biosynthetic process"/>
    <property type="evidence" value="ECO:0007669"/>
    <property type="project" value="UniProtKB-UniRule"/>
</dbReference>
<sequence length="241" mass="26869">MLFIPAIDLREGKVVRLFQGDYEKTKVYGENPLEYALFFEREGAKRLHIIDLDGAKVGKPLHMPLIKEIAKNLNIPVQVGGGIRDKENISSYLEDKVSQVILGTKALESREFLKEVCVAFPERLIVSVDVRGERVALSGWLNLSEVGYLDFLEELNSFPLFAVILTLIERDGTGKGVELERLEKALTITKHKLILAGGVTTTEDIAKLKPFEKKGLYGVISGRALYEGTLNLREALKIAES</sequence>
<keyword evidence="13" id="KW-1185">Reference proteome</keyword>
<dbReference type="InterPro" id="IPR011060">
    <property type="entry name" value="RibuloseP-bd_barrel"/>
</dbReference>
<dbReference type="STRING" id="1653476.THC_0979"/>
<reference evidence="13" key="2">
    <citation type="journal article" date="2016" name="Int. J. Syst. Evol. Microbiol.">
        <title>Caldimicrobium thiodismutans sp. nov., a sulfur-disproportionating bacterium isolated from a hot spring.</title>
        <authorList>
            <person name="Kojima H."/>
            <person name="Umezawa K."/>
            <person name="Fukui M."/>
        </authorList>
    </citation>
    <scope>NUCLEOTIDE SEQUENCE [LARGE SCALE GENOMIC DNA]</scope>
    <source>
        <strain evidence="13">TF1</strain>
    </source>
</reference>
<keyword evidence="5 9" id="KW-0963">Cytoplasm</keyword>
<dbReference type="InterPro" id="IPR023016">
    <property type="entry name" value="HisA/PriA"/>
</dbReference>
<dbReference type="SUPFAM" id="SSF51366">
    <property type="entry name" value="Ribulose-phoshate binding barrel"/>
    <property type="match status" value="1"/>
</dbReference>
<evidence type="ECO:0000313" key="12">
    <source>
        <dbReference type="EMBL" id="BAU23363.1"/>
    </source>
</evidence>
<dbReference type="AlphaFoldDB" id="A0A0U5AHJ4"/>
<evidence type="ECO:0000256" key="6">
    <source>
        <dbReference type="ARBA" id="ARBA00022605"/>
    </source>
</evidence>
<feature type="active site" description="Proton acceptor" evidence="9">
    <location>
        <position position="8"/>
    </location>
</feature>
<comment type="similarity">
    <text evidence="4 9 10">Belongs to the HisA/HisF family.</text>
</comment>
<dbReference type="PANTHER" id="PTHR43090">
    <property type="entry name" value="1-(5-PHOSPHORIBOSYL)-5-[(5-PHOSPHORIBOSYLAMINO)METHYLIDENEAMINO] IMIDAZOLE-4-CARBOXAMIDE ISOMERASE"/>
    <property type="match status" value="1"/>
</dbReference>
<dbReference type="GO" id="GO:0005737">
    <property type="term" value="C:cytoplasm"/>
    <property type="evidence" value="ECO:0007669"/>
    <property type="project" value="UniProtKB-SubCell"/>
</dbReference>
<keyword evidence="7 9" id="KW-0368">Histidine biosynthesis</keyword>
<dbReference type="PATRIC" id="fig|1653476.3.peg.1020"/>
<protein>
    <recommendedName>
        <fullName evidence="9 11">1-(5-phosphoribosyl)-5-[(5-phosphoribosylamino)methylideneamino] imidazole-4-carboxamide isomerase</fullName>
        <ecNumber evidence="9 11">5.3.1.16</ecNumber>
    </recommendedName>
    <alternativeName>
        <fullName evidence="9">Phosphoribosylformimino-5-aminoimidazole carboxamide ribotide isomerase</fullName>
    </alternativeName>
</protein>
<evidence type="ECO:0000256" key="2">
    <source>
        <dbReference type="ARBA" id="ARBA00004496"/>
    </source>
</evidence>
<dbReference type="Gene3D" id="3.20.20.70">
    <property type="entry name" value="Aldolase class I"/>
    <property type="match status" value="1"/>
</dbReference>
<dbReference type="InterPro" id="IPR044524">
    <property type="entry name" value="Isoase_HisA-like"/>
</dbReference>
<evidence type="ECO:0000256" key="4">
    <source>
        <dbReference type="ARBA" id="ARBA00009667"/>
    </source>
</evidence>
<dbReference type="EMBL" id="AP014945">
    <property type="protein sequence ID" value="BAU23363.1"/>
    <property type="molecule type" value="Genomic_DNA"/>
</dbReference>
<evidence type="ECO:0000256" key="7">
    <source>
        <dbReference type="ARBA" id="ARBA00023102"/>
    </source>
</evidence>
<comment type="pathway">
    <text evidence="3 9 11">Amino-acid biosynthesis; L-histidine biosynthesis; L-histidine from 5-phospho-alpha-D-ribose 1-diphosphate: step 4/9.</text>
</comment>
<evidence type="ECO:0000256" key="5">
    <source>
        <dbReference type="ARBA" id="ARBA00022490"/>
    </source>
</evidence>
<feature type="active site" description="Proton donor" evidence="9">
    <location>
        <position position="129"/>
    </location>
</feature>
<comment type="subcellular location">
    <subcellularLocation>
        <location evidence="2 9 11">Cytoplasm</location>
    </subcellularLocation>
</comment>
<dbReference type="RefSeq" id="WP_068514154.1">
    <property type="nucleotide sequence ID" value="NZ_AP014945.1"/>
</dbReference>
<dbReference type="Pfam" id="PF00977">
    <property type="entry name" value="His_biosynth"/>
    <property type="match status" value="1"/>
</dbReference>
<keyword evidence="8 9" id="KW-0413">Isomerase</keyword>
<dbReference type="InterPro" id="IPR006062">
    <property type="entry name" value="His_biosynth"/>
</dbReference>
<accession>A0A0U5AHJ4</accession>
<dbReference type="EC" id="5.3.1.16" evidence="9 11"/>
<dbReference type="GO" id="GO:0003949">
    <property type="term" value="F:1-(5-phosphoribosyl)-5-[(5-phosphoribosylamino)methylideneamino]imidazole-4-carboxamide isomerase activity"/>
    <property type="evidence" value="ECO:0007669"/>
    <property type="project" value="UniProtKB-UniRule"/>
</dbReference>
<reference evidence="12 13" key="1">
    <citation type="journal article" date="2016" name="Int. J. Syst. Evol. Microbiol.">
        <title>Caldimicrobium thiodismutans sp. nov., a sulfur-disproportionating bacterium isolated from a hot spring, and emended description of the genus Caldimicrobium.</title>
        <authorList>
            <person name="Kojima H."/>
            <person name="Umezawa K."/>
            <person name="Fukui M."/>
        </authorList>
    </citation>
    <scope>NUCLEOTIDE SEQUENCE [LARGE SCALE GENOMIC DNA]</scope>
    <source>
        <strain evidence="12 13">TF1</strain>
    </source>
</reference>
<name>A0A0U5AHJ4_9BACT</name>
<dbReference type="Proteomes" id="UP000068196">
    <property type="component" value="Chromosome"/>
</dbReference>
<comment type="catalytic activity">
    <reaction evidence="1 9 11">
        <text>1-(5-phospho-beta-D-ribosyl)-5-[(5-phospho-beta-D-ribosylamino)methylideneamino]imidazole-4-carboxamide = 5-[(5-phospho-1-deoxy-D-ribulos-1-ylimino)methylamino]-1-(5-phospho-beta-D-ribosyl)imidazole-4-carboxamide</text>
        <dbReference type="Rhea" id="RHEA:15469"/>
        <dbReference type="ChEBI" id="CHEBI:58435"/>
        <dbReference type="ChEBI" id="CHEBI:58525"/>
        <dbReference type="EC" id="5.3.1.16"/>
    </reaction>
</comment>